<dbReference type="SUPFAM" id="SSF55681">
    <property type="entry name" value="Class II aaRS and biotin synthetases"/>
    <property type="match status" value="1"/>
</dbReference>
<dbReference type="PRINTS" id="PR00982">
    <property type="entry name" value="TRNASYNTHLYS"/>
</dbReference>
<dbReference type="RefSeq" id="WP_311361868.1">
    <property type="nucleotide sequence ID" value="NZ_JAVRIE010000004.1"/>
</dbReference>
<reference evidence="7 8" key="1">
    <citation type="submission" date="2023-09" db="EMBL/GenBank/DDBJ databases">
        <authorList>
            <person name="Rey-Velasco X."/>
        </authorList>
    </citation>
    <scope>NUCLEOTIDE SEQUENCE [LARGE SCALE GENOMIC DNA]</scope>
    <source>
        <strain evidence="7 8">W409</strain>
    </source>
</reference>
<keyword evidence="2 7" id="KW-0436">Ligase</keyword>
<dbReference type="InterPro" id="IPR004525">
    <property type="entry name" value="EpmA"/>
</dbReference>
<dbReference type="EC" id="6.3.1.-" evidence="7"/>
<evidence type="ECO:0000256" key="3">
    <source>
        <dbReference type="ARBA" id="ARBA00022741"/>
    </source>
</evidence>
<evidence type="ECO:0000256" key="1">
    <source>
        <dbReference type="ARBA" id="ARBA00011738"/>
    </source>
</evidence>
<dbReference type="PROSITE" id="PS50862">
    <property type="entry name" value="AA_TRNA_LIGASE_II"/>
    <property type="match status" value="1"/>
</dbReference>
<dbReference type="PANTHER" id="PTHR42918:SF6">
    <property type="entry name" value="ELONGATION FACTOR P--(R)-BETA-LYSINE LIGASE"/>
    <property type="match status" value="1"/>
</dbReference>
<keyword evidence="7" id="KW-0251">Elongation factor</keyword>
<keyword evidence="7" id="KW-0648">Protein biosynthesis</keyword>
<dbReference type="FunFam" id="3.30.930.10:FF:000017">
    <property type="entry name" value="Elongation factor P--(R)-beta-lysine ligase"/>
    <property type="match status" value="1"/>
</dbReference>
<dbReference type="InterPro" id="IPR045864">
    <property type="entry name" value="aa-tRNA-synth_II/BPL/LPL"/>
</dbReference>
<evidence type="ECO:0000256" key="2">
    <source>
        <dbReference type="ARBA" id="ARBA00022598"/>
    </source>
</evidence>
<evidence type="ECO:0000313" key="7">
    <source>
        <dbReference type="EMBL" id="MDT0583094.1"/>
    </source>
</evidence>
<dbReference type="InterPro" id="IPR018149">
    <property type="entry name" value="Lys-tRNA-synth_II_C"/>
</dbReference>
<evidence type="ECO:0000256" key="4">
    <source>
        <dbReference type="ARBA" id="ARBA00022840"/>
    </source>
</evidence>
<dbReference type="InterPro" id="IPR006195">
    <property type="entry name" value="aa-tRNA-synth_II"/>
</dbReference>
<feature type="domain" description="Aminoacyl-transfer RNA synthetases class-II family profile" evidence="6">
    <location>
        <begin position="18"/>
        <end position="332"/>
    </location>
</feature>
<dbReference type="PANTHER" id="PTHR42918">
    <property type="entry name" value="LYSYL-TRNA SYNTHETASE"/>
    <property type="match status" value="1"/>
</dbReference>
<organism evidence="7 8">
    <name type="scientific">Brumicola blandensis</name>
    <dbReference type="NCBI Taxonomy" id="3075611"/>
    <lineage>
        <taxon>Bacteria</taxon>
        <taxon>Pseudomonadati</taxon>
        <taxon>Pseudomonadota</taxon>
        <taxon>Gammaproteobacteria</taxon>
        <taxon>Alteromonadales</taxon>
        <taxon>Alteromonadaceae</taxon>
        <taxon>Brumicola</taxon>
    </lineage>
</organism>
<dbReference type="Gene3D" id="3.30.930.10">
    <property type="entry name" value="Bira Bifunctional Protein, Domain 2"/>
    <property type="match status" value="1"/>
</dbReference>
<dbReference type="NCBIfam" id="TIGR00462">
    <property type="entry name" value="genX"/>
    <property type="match status" value="1"/>
</dbReference>
<dbReference type="EMBL" id="JAVRIE010000004">
    <property type="protein sequence ID" value="MDT0583094.1"/>
    <property type="molecule type" value="Genomic_DNA"/>
</dbReference>
<keyword evidence="3" id="KW-0547">Nucleotide-binding</keyword>
<dbReference type="InterPro" id="IPR004364">
    <property type="entry name" value="Aa-tRNA-synt_II"/>
</dbReference>
<dbReference type="Pfam" id="PF00152">
    <property type="entry name" value="tRNA-synt_2"/>
    <property type="match status" value="1"/>
</dbReference>
<dbReference type="GO" id="GO:0005829">
    <property type="term" value="C:cytosol"/>
    <property type="evidence" value="ECO:0007669"/>
    <property type="project" value="TreeGrafter"/>
</dbReference>
<dbReference type="GO" id="GO:0006430">
    <property type="term" value="P:lysyl-tRNA aminoacylation"/>
    <property type="evidence" value="ECO:0007669"/>
    <property type="project" value="InterPro"/>
</dbReference>
<protein>
    <submittedName>
        <fullName evidence="7">Elongation factor P--(R)-beta-lysine ligase</fullName>
        <ecNumber evidence="7">6.3.1.-</ecNumber>
    </submittedName>
</protein>
<dbReference type="Proteomes" id="UP001249020">
    <property type="component" value="Unassembled WGS sequence"/>
</dbReference>
<evidence type="ECO:0000256" key="5">
    <source>
        <dbReference type="ARBA" id="ARBA00052794"/>
    </source>
</evidence>
<dbReference type="GO" id="GO:0004824">
    <property type="term" value="F:lysine-tRNA ligase activity"/>
    <property type="evidence" value="ECO:0007669"/>
    <property type="project" value="InterPro"/>
</dbReference>
<proteinExistence type="predicted"/>
<sequence>MQQQANWQPSATIQNVVLKNTILAKIRGYFESEGVLEVDTPVLSKSTVTDLHLDALETIHTNPLSVKRTHLFLQTSPEYYMKRLLCAGFPSIFQIAKCFRDDEVGRYHSPEFLMLEWYRLDFCMQELIDDVMEVLRLTLNVEGYQQITYASLFEKHLNIDITGVSCLELQAACSKYGFEDIVSKLNNSQNQSSDIDLMLQLLFCELIEPLIGKDSPVVVTHFPASQASLAALNVDNPIFAERFEVYYRGVELANGFEELGDHDELRERFNSDNKLREINSKKQKPLDEKFLQAMEAGLPSCSGVALGLDRLLMIAANSEHIREVQSFSFDAW</sequence>
<dbReference type="GO" id="GO:0000049">
    <property type="term" value="F:tRNA binding"/>
    <property type="evidence" value="ECO:0007669"/>
    <property type="project" value="TreeGrafter"/>
</dbReference>
<comment type="catalytic activity">
    <reaction evidence="5">
        <text>D-beta-lysine + L-lysyl-[protein] + ATP = N(6)-((3R)-3,6-diaminohexanoyl)-L-lysyl-[protein] + AMP + diphosphate + H(+)</text>
        <dbReference type="Rhea" id="RHEA:83435"/>
        <dbReference type="Rhea" id="RHEA-COMP:9752"/>
        <dbReference type="Rhea" id="RHEA-COMP:20131"/>
        <dbReference type="ChEBI" id="CHEBI:15378"/>
        <dbReference type="ChEBI" id="CHEBI:29969"/>
        <dbReference type="ChEBI" id="CHEBI:30616"/>
        <dbReference type="ChEBI" id="CHEBI:33019"/>
        <dbReference type="ChEBI" id="CHEBI:84138"/>
        <dbReference type="ChEBI" id="CHEBI:156053"/>
        <dbReference type="ChEBI" id="CHEBI:456215"/>
    </reaction>
    <physiologicalReaction direction="left-to-right" evidence="5">
        <dbReference type="Rhea" id="RHEA:83436"/>
    </physiologicalReaction>
</comment>
<comment type="subunit">
    <text evidence="1">Homodimer.</text>
</comment>
<gene>
    <name evidence="7" type="primary">epmA</name>
    <name evidence="7" type="ORF">RM544_11140</name>
</gene>
<evidence type="ECO:0000259" key="6">
    <source>
        <dbReference type="PROSITE" id="PS50862"/>
    </source>
</evidence>
<name>A0AAW8R3U8_9ALTE</name>
<keyword evidence="8" id="KW-1185">Reference proteome</keyword>
<dbReference type="GO" id="GO:0003746">
    <property type="term" value="F:translation elongation factor activity"/>
    <property type="evidence" value="ECO:0007669"/>
    <property type="project" value="UniProtKB-KW"/>
</dbReference>
<comment type="caution">
    <text evidence="7">The sequence shown here is derived from an EMBL/GenBank/DDBJ whole genome shotgun (WGS) entry which is preliminary data.</text>
</comment>
<dbReference type="AlphaFoldDB" id="A0AAW8R3U8"/>
<dbReference type="NCBIfam" id="NF006828">
    <property type="entry name" value="PRK09350.1"/>
    <property type="match status" value="1"/>
</dbReference>
<accession>A0AAW8R3U8</accession>
<dbReference type="GO" id="GO:0005524">
    <property type="term" value="F:ATP binding"/>
    <property type="evidence" value="ECO:0007669"/>
    <property type="project" value="UniProtKB-KW"/>
</dbReference>
<keyword evidence="4" id="KW-0067">ATP-binding</keyword>
<evidence type="ECO:0000313" key="8">
    <source>
        <dbReference type="Proteomes" id="UP001249020"/>
    </source>
</evidence>